<evidence type="ECO:0000313" key="2">
    <source>
        <dbReference type="EMBL" id="GAW79719.1"/>
    </source>
</evidence>
<feature type="domain" description="Plasmodium RESA N-terminal" evidence="1">
    <location>
        <begin position="138"/>
        <end position="263"/>
    </location>
</feature>
<proteinExistence type="predicted"/>
<sequence length="288" mass="34284">MYVNVCKFMLIYIYIMYNLIFQSDVSTLSRTQLRKCRRILSCASFNMDDFGSTEIVEKEDFSYSYPSEEIHTNNNKRSIEIKYSNVSNRSSGSNGSKDCLQQGEFSNMCENPNAYGKSPNWDIEELPYGCTKYDIHRNLTDDEILGLTEKLFFSLSKRKAFIIYYYYWISLKRKYLTMVNTLERLLIKQARENKLSIEHEKNLWSACKEQLIKDLISTQLTCEKLFFNFMRKRRKVWTIPFEILLFRCSELVHGTIRVNMKKWNGLLEEKVKKYAAIRKQKDIIYLLL</sequence>
<evidence type="ECO:0000313" key="3">
    <source>
        <dbReference type="Proteomes" id="UP000195521"/>
    </source>
</evidence>
<dbReference type="GeneID" id="39746431"/>
<protein>
    <submittedName>
        <fullName evidence="2">RAD protein</fullName>
    </submittedName>
</protein>
<comment type="caution">
    <text evidence="2">The sequence shown here is derived from an EMBL/GenBank/DDBJ whole genome shotgun (WGS) entry which is preliminary data.</text>
</comment>
<dbReference type="Proteomes" id="UP000195521">
    <property type="component" value="Unassembled WGS sequence"/>
</dbReference>
<gene>
    <name evidence="2" type="ORF">PGO_051290</name>
</gene>
<dbReference type="OrthoDB" id="387679at2759"/>
<organism evidence="2 3">
    <name type="scientific">Plasmodium gonderi</name>
    <dbReference type="NCBI Taxonomy" id="77519"/>
    <lineage>
        <taxon>Eukaryota</taxon>
        <taxon>Sar</taxon>
        <taxon>Alveolata</taxon>
        <taxon>Apicomplexa</taxon>
        <taxon>Aconoidasida</taxon>
        <taxon>Haemosporida</taxon>
        <taxon>Plasmodiidae</taxon>
        <taxon>Plasmodium</taxon>
        <taxon>Plasmodium (Plasmodium)</taxon>
    </lineage>
</organism>
<dbReference type="RefSeq" id="XP_028542308.1">
    <property type="nucleotide sequence ID" value="XM_028686507.1"/>
</dbReference>
<keyword evidence="3" id="KW-1185">Reference proteome</keyword>
<dbReference type="Gene3D" id="6.10.280.180">
    <property type="entry name" value="Plasmodium RESA, N-terminal helical domain"/>
    <property type="match status" value="1"/>
</dbReference>
<dbReference type="AlphaFoldDB" id="A0A1Y1JB25"/>
<reference evidence="3" key="1">
    <citation type="submission" date="2017-04" db="EMBL/GenBank/DDBJ databases">
        <title>Plasmodium gonderi genome.</title>
        <authorList>
            <person name="Arisue N."/>
            <person name="Honma H."/>
            <person name="Kawai S."/>
            <person name="Tougan T."/>
            <person name="Tanabe K."/>
            <person name="Horii T."/>
        </authorList>
    </citation>
    <scope>NUCLEOTIDE SEQUENCE [LARGE SCALE GENOMIC DNA]</scope>
    <source>
        <strain evidence="3">ATCC 30045</strain>
    </source>
</reference>
<dbReference type="InterPro" id="IPR044885">
    <property type="entry name" value="PRESA_N_sf"/>
</dbReference>
<evidence type="ECO:0000259" key="1">
    <source>
        <dbReference type="Pfam" id="PF09687"/>
    </source>
</evidence>
<accession>A0A1Y1JB25</accession>
<dbReference type="Pfam" id="PF09687">
    <property type="entry name" value="PRESAN"/>
    <property type="match status" value="1"/>
</dbReference>
<name>A0A1Y1JB25_PLAGO</name>
<dbReference type="EMBL" id="BDQF01000006">
    <property type="protein sequence ID" value="GAW79719.1"/>
    <property type="molecule type" value="Genomic_DNA"/>
</dbReference>
<dbReference type="InterPro" id="IPR019111">
    <property type="entry name" value="PRESA_N"/>
</dbReference>